<dbReference type="SUPFAM" id="SSF51182">
    <property type="entry name" value="RmlC-like cupins"/>
    <property type="match status" value="2"/>
</dbReference>
<evidence type="ECO:0000259" key="1">
    <source>
        <dbReference type="Pfam" id="PF07883"/>
    </source>
</evidence>
<proteinExistence type="predicted"/>
<name>A0A943EIA0_9FIRM</name>
<sequence length="214" mass="22526">MKAVHTPFSIVKENSYVPGCTVSQQLLMGPSAAFLAFCLAPQTDISPETYAYPKLLTVLDGAMTVQAGGAAFSLSQGKSLIVPHGVAFGIRTENGAIYTELSTKEDLIMNLDAGNLFVLKDLVPTEAGKIVNRDVVSSPHMKLALMGFGEGTGLTEHSAPGKALVMALEGKAVITYEGTDHLISAGESFVFDKGGRHAVTAQGPFKMALLLLLD</sequence>
<gene>
    <name evidence="2" type="ORF">KHX13_09530</name>
</gene>
<evidence type="ECO:0000313" key="3">
    <source>
        <dbReference type="Proteomes" id="UP000754226"/>
    </source>
</evidence>
<dbReference type="Pfam" id="PF07883">
    <property type="entry name" value="Cupin_2"/>
    <property type="match status" value="1"/>
</dbReference>
<protein>
    <submittedName>
        <fullName evidence="2">Cupin domain-containing protein</fullName>
    </submittedName>
</protein>
<organism evidence="2 3">
    <name type="scientific">Acidaminococcus intestini</name>
    <dbReference type="NCBI Taxonomy" id="187327"/>
    <lineage>
        <taxon>Bacteria</taxon>
        <taxon>Bacillati</taxon>
        <taxon>Bacillota</taxon>
        <taxon>Negativicutes</taxon>
        <taxon>Acidaminococcales</taxon>
        <taxon>Acidaminococcaceae</taxon>
        <taxon>Acidaminococcus</taxon>
    </lineage>
</organism>
<dbReference type="AlphaFoldDB" id="A0A943EIA0"/>
<evidence type="ECO:0000313" key="2">
    <source>
        <dbReference type="EMBL" id="MBS5520531.1"/>
    </source>
</evidence>
<dbReference type="Proteomes" id="UP000754226">
    <property type="component" value="Unassembled WGS sequence"/>
</dbReference>
<dbReference type="InterPro" id="IPR011051">
    <property type="entry name" value="RmlC_Cupin_sf"/>
</dbReference>
<dbReference type="PANTHER" id="PTHR37694">
    <property type="entry name" value="SLR8022 PROTEIN"/>
    <property type="match status" value="1"/>
</dbReference>
<dbReference type="PANTHER" id="PTHR37694:SF1">
    <property type="entry name" value="SLR8022 PROTEIN"/>
    <property type="match status" value="1"/>
</dbReference>
<dbReference type="CDD" id="cd02230">
    <property type="entry name" value="cupin_HP0902-like"/>
    <property type="match status" value="1"/>
</dbReference>
<dbReference type="InterPro" id="IPR014710">
    <property type="entry name" value="RmlC-like_jellyroll"/>
</dbReference>
<dbReference type="EMBL" id="JAGZCZ010000013">
    <property type="protein sequence ID" value="MBS5520531.1"/>
    <property type="molecule type" value="Genomic_DNA"/>
</dbReference>
<dbReference type="InterPro" id="IPR013096">
    <property type="entry name" value="Cupin_2"/>
</dbReference>
<accession>A0A943EIA0</accession>
<reference evidence="2" key="1">
    <citation type="submission" date="2021-02" db="EMBL/GenBank/DDBJ databases">
        <title>Infant gut strain persistence is associated with maternal origin, phylogeny, and functional potential including surface adhesion and iron acquisition.</title>
        <authorList>
            <person name="Lou Y.C."/>
        </authorList>
    </citation>
    <scope>NUCLEOTIDE SEQUENCE</scope>
    <source>
        <strain evidence="2">L3_106_000M1_dasL3_106_000M1_concoct_15</strain>
    </source>
</reference>
<dbReference type="Gene3D" id="2.60.120.10">
    <property type="entry name" value="Jelly Rolls"/>
    <property type="match status" value="2"/>
</dbReference>
<feature type="domain" description="Cupin type-2" evidence="1">
    <location>
        <begin position="146"/>
        <end position="209"/>
    </location>
</feature>
<comment type="caution">
    <text evidence="2">The sequence shown here is derived from an EMBL/GenBank/DDBJ whole genome shotgun (WGS) entry which is preliminary data.</text>
</comment>